<dbReference type="InterPro" id="IPR032675">
    <property type="entry name" value="LRR_dom_sf"/>
</dbReference>
<keyword evidence="7" id="KW-1185">Reference proteome</keyword>
<dbReference type="FunFam" id="3.80.10.10:FF:000732">
    <property type="entry name" value="GD11101"/>
    <property type="match status" value="1"/>
</dbReference>
<dbReference type="GeneID" id="109471356"/>
<dbReference type="PANTHER" id="PTHR24373">
    <property type="entry name" value="SLIT RELATED LEUCINE-RICH REPEAT NEURONAL PROTEIN"/>
    <property type="match status" value="1"/>
</dbReference>
<dbReference type="PANTHER" id="PTHR24373:SF398">
    <property type="entry name" value="LEUCINE-RICH REPEAT-CONTAINING G-PROTEIN COUPLED RECEPTOR 6"/>
    <property type="match status" value="1"/>
</dbReference>
<keyword evidence="1" id="KW-0433">Leucine-rich repeat</keyword>
<dbReference type="PROSITE" id="PS51450">
    <property type="entry name" value="LRR"/>
    <property type="match status" value="1"/>
</dbReference>
<sequence>MWRKLRHLLIFLLIILKEPNTPEAGCSCSTSTFCQIRPLWFTRRTPCCNCDGQNLTGIPPDLPENIAFLYLGNNKITSFPQNIPKSIGQLELENNQIRSIPPGALSCLLQLVELNLDKNGITNVKPGTFSDHKMLYTVCLSSNNITEIQTGTFSNLPELKRLFLHDNQINQIQPGAFLNLPKLWSLGLRSNRMTSIRPGTFTNLPKLEYLDLEANRLSVLPQSAHGMLPAGIRKIICFEKNPWQCDCRMRPFRLKMTGSAKFENKITCEHPAHLRGQKLKDINPEDLICKETTASTLPFDSHTSSAVSTSSSFASTESTTSPTAHPLSYR</sequence>
<dbReference type="SMART" id="SM00364">
    <property type="entry name" value="LRR_BAC"/>
    <property type="match status" value="3"/>
</dbReference>
<evidence type="ECO:0000313" key="7">
    <source>
        <dbReference type="Proteomes" id="UP000515135"/>
    </source>
</evidence>
<feature type="compositionally biased region" description="Low complexity" evidence="4">
    <location>
        <begin position="308"/>
        <end position="324"/>
    </location>
</feature>
<dbReference type="InterPro" id="IPR001611">
    <property type="entry name" value="Leu-rich_rpt"/>
</dbReference>
<evidence type="ECO:0000256" key="1">
    <source>
        <dbReference type="ARBA" id="ARBA00022614"/>
    </source>
</evidence>
<evidence type="ECO:0000256" key="5">
    <source>
        <dbReference type="SAM" id="SignalP"/>
    </source>
</evidence>
<feature type="chain" id="PRO_5027835075" evidence="5">
    <location>
        <begin position="25"/>
        <end position="330"/>
    </location>
</feature>
<dbReference type="InterPro" id="IPR050328">
    <property type="entry name" value="Dev_Immune_Receptor"/>
</dbReference>
<keyword evidence="2 5" id="KW-0732">Signal</keyword>
<dbReference type="KEGG" id="bbel:109471356"/>
<dbReference type="Gene3D" id="3.80.10.10">
    <property type="entry name" value="Ribonuclease Inhibitor"/>
    <property type="match status" value="3"/>
</dbReference>
<protein>
    <submittedName>
        <fullName evidence="8">Leucine-rich repeat transmembrane protein FLRT3-like</fullName>
    </submittedName>
</protein>
<dbReference type="SMART" id="SM00082">
    <property type="entry name" value="LRRCT"/>
    <property type="match status" value="1"/>
</dbReference>
<dbReference type="Pfam" id="PF13855">
    <property type="entry name" value="LRR_8"/>
    <property type="match status" value="2"/>
</dbReference>
<dbReference type="OrthoDB" id="643377at2759"/>
<reference evidence="8" key="1">
    <citation type="submission" date="2025-08" db="UniProtKB">
        <authorList>
            <consortium name="RefSeq"/>
        </authorList>
    </citation>
    <scope>IDENTIFICATION</scope>
    <source>
        <tissue evidence="8">Gonad</tissue>
    </source>
</reference>
<evidence type="ECO:0000256" key="4">
    <source>
        <dbReference type="SAM" id="MobiDB-lite"/>
    </source>
</evidence>
<dbReference type="RefSeq" id="XP_019626205.1">
    <property type="nucleotide sequence ID" value="XM_019770646.1"/>
</dbReference>
<dbReference type="SUPFAM" id="SSF52058">
    <property type="entry name" value="L domain-like"/>
    <property type="match status" value="1"/>
</dbReference>
<accession>A0A6P4YAV7</accession>
<evidence type="ECO:0000313" key="8">
    <source>
        <dbReference type="RefSeq" id="XP_019626205.1"/>
    </source>
</evidence>
<dbReference type="Proteomes" id="UP000515135">
    <property type="component" value="Unplaced"/>
</dbReference>
<evidence type="ECO:0000256" key="2">
    <source>
        <dbReference type="ARBA" id="ARBA00022729"/>
    </source>
</evidence>
<dbReference type="InterPro" id="IPR000483">
    <property type="entry name" value="Cys-rich_flank_reg_C"/>
</dbReference>
<keyword evidence="3" id="KW-0677">Repeat</keyword>
<dbReference type="Pfam" id="PF01463">
    <property type="entry name" value="LRRCT"/>
    <property type="match status" value="1"/>
</dbReference>
<dbReference type="GO" id="GO:0005615">
    <property type="term" value="C:extracellular space"/>
    <property type="evidence" value="ECO:0007669"/>
    <property type="project" value="TreeGrafter"/>
</dbReference>
<name>A0A6P4YAV7_BRABE</name>
<dbReference type="AlphaFoldDB" id="A0A6P4YAV7"/>
<dbReference type="SMART" id="SM00369">
    <property type="entry name" value="LRR_TYP"/>
    <property type="match status" value="7"/>
</dbReference>
<evidence type="ECO:0000259" key="6">
    <source>
        <dbReference type="SMART" id="SM00082"/>
    </source>
</evidence>
<organism evidence="7 8">
    <name type="scientific">Branchiostoma belcheri</name>
    <name type="common">Amphioxus</name>
    <dbReference type="NCBI Taxonomy" id="7741"/>
    <lineage>
        <taxon>Eukaryota</taxon>
        <taxon>Metazoa</taxon>
        <taxon>Chordata</taxon>
        <taxon>Cephalochordata</taxon>
        <taxon>Leptocardii</taxon>
        <taxon>Amphioxiformes</taxon>
        <taxon>Branchiostomatidae</taxon>
        <taxon>Branchiostoma</taxon>
    </lineage>
</organism>
<feature type="region of interest" description="Disordered" evidence="4">
    <location>
        <begin position="308"/>
        <end position="330"/>
    </location>
</feature>
<dbReference type="InterPro" id="IPR003591">
    <property type="entry name" value="Leu-rich_rpt_typical-subtyp"/>
</dbReference>
<gene>
    <name evidence="8" type="primary">LOC109471356</name>
</gene>
<feature type="signal peptide" evidence="5">
    <location>
        <begin position="1"/>
        <end position="24"/>
    </location>
</feature>
<feature type="domain" description="LRRCT" evidence="6">
    <location>
        <begin position="241"/>
        <end position="290"/>
    </location>
</feature>
<dbReference type="GO" id="GO:0031012">
    <property type="term" value="C:extracellular matrix"/>
    <property type="evidence" value="ECO:0007669"/>
    <property type="project" value="TreeGrafter"/>
</dbReference>
<evidence type="ECO:0000256" key="3">
    <source>
        <dbReference type="ARBA" id="ARBA00022737"/>
    </source>
</evidence>
<proteinExistence type="predicted"/>